<reference evidence="2" key="1">
    <citation type="journal article" date="2010" name="ISME J.">
        <title>The complete genome sequence of the algal symbiont Dinoroseobacter shibae: a hitchhiker's guide to life in the sea.</title>
        <authorList>
            <person name="Wagner-Dobler I."/>
            <person name="Ballhausen B."/>
            <person name="Berger M."/>
            <person name="Brinkhoff T."/>
            <person name="Buchholz I."/>
            <person name="Bunk B."/>
            <person name="Cypionka H."/>
            <person name="Daniel R."/>
            <person name="Drepper T."/>
            <person name="Gerdts G."/>
            <person name="Hahnke S."/>
            <person name="Han C."/>
            <person name="Jahn D."/>
            <person name="Kalhoefer D."/>
            <person name="Kiss H."/>
            <person name="Klenk H.P."/>
            <person name="Kyrpides N."/>
            <person name="Liebl W."/>
            <person name="Liesegang H."/>
            <person name="Meincke L."/>
            <person name="Pati A."/>
            <person name="Petersen J."/>
            <person name="Piekarski T."/>
            <person name="Pommerenke C."/>
            <person name="Pradella S."/>
            <person name="Pukall R."/>
            <person name="Rabus R."/>
            <person name="Stackebrandt E."/>
            <person name="Thole S."/>
            <person name="Thompson L."/>
            <person name="Tielen P."/>
            <person name="Tomasch J."/>
            <person name="von Jan M."/>
            <person name="Wanphrut N."/>
            <person name="Wichels A."/>
            <person name="Zech H."/>
            <person name="Simon M."/>
        </authorList>
    </citation>
    <scope>NUCLEOTIDE SEQUENCE [LARGE SCALE GENOMIC DNA]</scope>
    <source>
        <strain evidence="2">DSM 16493 / NCIMB 14021 / DFL 12</strain>
    </source>
</reference>
<dbReference type="eggNOG" id="ENOG502ZC2N">
    <property type="taxonomic scope" value="Bacteria"/>
</dbReference>
<proteinExistence type="predicted"/>
<dbReference type="Gene3D" id="3.30.420.240">
    <property type="match status" value="1"/>
</dbReference>
<evidence type="ECO:0000313" key="1">
    <source>
        <dbReference type="EMBL" id="ABV93658.1"/>
    </source>
</evidence>
<gene>
    <name evidence="1" type="ordered locus">Dshi_1916</name>
</gene>
<dbReference type="EMBL" id="CP000830">
    <property type="protein sequence ID" value="ABV93658.1"/>
    <property type="molecule type" value="Genomic_DNA"/>
</dbReference>
<dbReference type="HOGENOM" id="CLU_1132906_0_0_5"/>
<protein>
    <submittedName>
        <fullName evidence="1">Uncharacterized protein</fullName>
    </submittedName>
</protein>
<keyword evidence="2" id="KW-1185">Reference proteome</keyword>
<dbReference type="AlphaFoldDB" id="A8LNE5"/>
<accession>A8LNE5</accession>
<sequence>MSEAVTKPELNLVYHPDGRVVNETNNDPAVPRVTGFSRYWLAADLGQANDYSAVVVLKDEALPIIDNGKCIVGPRERTVVYADRFRGVSYVDVVDHLIRLKNAPPFAGKTALCIDGTSIGRVVSDMLWEQNVNHHAIQMTGGQDWSRKGRYVNAGKTLMIETTAVLFASGDIKFAQDLPLRQEIEDDLGSFTTATTAAGNQVITQSRSSAGHGDLGIALIVGAFASHYLHRQHIVVSSLKGWH</sequence>
<organism evidence="1 2">
    <name type="scientific">Dinoroseobacter shibae (strain DSM 16493 / NCIMB 14021 / DFL 12)</name>
    <dbReference type="NCBI Taxonomy" id="398580"/>
    <lineage>
        <taxon>Bacteria</taxon>
        <taxon>Pseudomonadati</taxon>
        <taxon>Pseudomonadota</taxon>
        <taxon>Alphaproteobacteria</taxon>
        <taxon>Rhodobacterales</taxon>
        <taxon>Roseobacteraceae</taxon>
        <taxon>Dinoroseobacter</taxon>
    </lineage>
</organism>
<dbReference type="KEGG" id="dsh:Dshi_1916"/>
<dbReference type="OrthoDB" id="7823525at2"/>
<dbReference type="STRING" id="398580.Dshi_1916"/>
<dbReference type="RefSeq" id="WP_012178586.1">
    <property type="nucleotide sequence ID" value="NC_009952.1"/>
</dbReference>
<name>A8LNE5_DINSH</name>
<evidence type="ECO:0000313" key="2">
    <source>
        <dbReference type="Proteomes" id="UP000006833"/>
    </source>
</evidence>
<dbReference type="Proteomes" id="UP000006833">
    <property type="component" value="Chromosome"/>
</dbReference>